<reference evidence="1" key="1">
    <citation type="submission" date="2019-08" db="EMBL/GenBank/DDBJ databases">
        <authorList>
            <person name="Kucharzyk K."/>
            <person name="Murdoch R.W."/>
            <person name="Higgins S."/>
            <person name="Loffler F."/>
        </authorList>
    </citation>
    <scope>NUCLEOTIDE SEQUENCE</scope>
</reference>
<protein>
    <submittedName>
        <fullName evidence="1">Uncharacterized protein</fullName>
    </submittedName>
</protein>
<name>A0A645GHE3_9ZZZZ</name>
<accession>A0A645GHE3</accession>
<sequence>MNAAVLGQRFIVVLEIRLLGKINQNLFEHVVGELLFFRQLFAVDLFELIQKYARFKSETLGILFRKLAQRHFYRAGVDAELRRVADEHMVGVAVHRGIPLEHL</sequence>
<proteinExistence type="predicted"/>
<gene>
    <name evidence="1" type="ORF">SDC9_172616</name>
</gene>
<dbReference type="EMBL" id="VSSQ01074300">
    <property type="protein sequence ID" value="MPN25209.1"/>
    <property type="molecule type" value="Genomic_DNA"/>
</dbReference>
<evidence type="ECO:0000313" key="1">
    <source>
        <dbReference type="EMBL" id="MPN25209.1"/>
    </source>
</evidence>
<organism evidence="1">
    <name type="scientific">bioreactor metagenome</name>
    <dbReference type="NCBI Taxonomy" id="1076179"/>
    <lineage>
        <taxon>unclassified sequences</taxon>
        <taxon>metagenomes</taxon>
        <taxon>ecological metagenomes</taxon>
    </lineage>
</organism>
<comment type="caution">
    <text evidence="1">The sequence shown here is derived from an EMBL/GenBank/DDBJ whole genome shotgun (WGS) entry which is preliminary data.</text>
</comment>
<dbReference type="AlphaFoldDB" id="A0A645GHE3"/>